<organism evidence="2 3">
    <name type="scientific">Halalkalibacter akibai (strain ATCC 43226 / DSM 21942 / CIP 109018 / JCM 9157 / 1139)</name>
    <name type="common">Bacillus akibai</name>
    <dbReference type="NCBI Taxonomy" id="1236973"/>
    <lineage>
        <taxon>Bacteria</taxon>
        <taxon>Bacillati</taxon>
        <taxon>Bacillota</taxon>
        <taxon>Bacilli</taxon>
        <taxon>Bacillales</taxon>
        <taxon>Bacillaceae</taxon>
        <taxon>Halalkalibacter</taxon>
    </lineage>
</organism>
<dbReference type="eggNOG" id="COG4636">
    <property type="taxonomic scope" value="Bacteria"/>
</dbReference>
<feature type="domain" description="Putative restriction endonuclease" evidence="1">
    <location>
        <begin position="14"/>
        <end position="115"/>
    </location>
</feature>
<dbReference type="CDD" id="cd06260">
    <property type="entry name" value="DUF820-like"/>
    <property type="match status" value="1"/>
</dbReference>
<dbReference type="InterPro" id="IPR011335">
    <property type="entry name" value="Restrct_endonuc-II-like"/>
</dbReference>
<dbReference type="Gene3D" id="3.90.1570.10">
    <property type="entry name" value="tt1808, chain A"/>
    <property type="match status" value="1"/>
</dbReference>
<gene>
    <name evidence="2" type="ORF">JCM9157_28</name>
</gene>
<accession>W4QNY6</accession>
<keyword evidence="3" id="KW-1185">Reference proteome</keyword>
<dbReference type="InterPro" id="IPR008538">
    <property type="entry name" value="Uma2"/>
</dbReference>
<evidence type="ECO:0000313" key="2">
    <source>
        <dbReference type="EMBL" id="GAE33044.1"/>
    </source>
</evidence>
<dbReference type="RefSeq" id="WP_201768887.1">
    <property type="nucleotide sequence ID" value="NZ_BAUV01000001.1"/>
</dbReference>
<evidence type="ECO:0000313" key="3">
    <source>
        <dbReference type="Proteomes" id="UP000018896"/>
    </source>
</evidence>
<dbReference type="Pfam" id="PF05685">
    <property type="entry name" value="Uma2"/>
    <property type="match status" value="1"/>
</dbReference>
<name>W4QNY6_HALA3</name>
<dbReference type="AlphaFoldDB" id="W4QNY6"/>
<reference evidence="2 3" key="1">
    <citation type="journal article" date="2014" name="Genome Announc.">
        <title>Draft Genome Sequences of Three Alkaliphilic Bacillus Strains, Bacillus wakoensis JCM 9140T, Bacillus akibai JCM 9157T, and Bacillus hemicellulosilyticus JCM 9152T.</title>
        <authorList>
            <person name="Yuki M."/>
            <person name="Oshima K."/>
            <person name="Suda W."/>
            <person name="Oshida Y."/>
            <person name="Kitamura K."/>
            <person name="Iida T."/>
            <person name="Hattori M."/>
            <person name="Ohkuma M."/>
        </authorList>
    </citation>
    <scope>NUCLEOTIDE SEQUENCE [LARGE SCALE GENOMIC DNA]</scope>
    <source>
        <strain evidence="2 3">JCM 9157</strain>
    </source>
</reference>
<dbReference type="EMBL" id="BAUV01000001">
    <property type="protein sequence ID" value="GAE33044.1"/>
    <property type="molecule type" value="Genomic_DNA"/>
</dbReference>
<sequence length="115" mass="13225">MSKRKEDVVRYSYADYLQWVEGDRVELIDGIPFAMTPTPSREHQRIVLELGRQFANLLKDHPDEVYIAPFDVRLTEETTPPDENIQTVVQPDLAVICDREKLDERGCLGAPDLII</sequence>
<dbReference type="PANTHER" id="PTHR36558">
    <property type="entry name" value="GLR1098 PROTEIN"/>
    <property type="match status" value="1"/>
</dbReference>
<dbReference type="InterPro" id="IPR012296">
    <property type="entry name" value="Nuclease_put_TT1808"/>
</dbReference>
<dbReference type="PANTHER" id="PTHR36558:SF1">
    <property type="entry name" value="RESTRICTION ENDONUCLEASE DOMAIN-CONTAINING PROTEIN-RELATED"/>
    <property type="match status" value="1"/>
</dbReference>
<dbReference type="Proteomes" id="UP000018896">
    <property type="component" value="Unassembled WGS sequence"/>
</dbReference>
<proteinExistence type="predicted"/>
<comment type="caution">
    <text evidence="2">The sequence shown here is derived from an EMBL/GenBank/DDBJ whole genome shotgun (WGS) entry which is preliminary data.</text>
</comment>
<dbReference type="SUPFAM" id="SSF52980">
    <property type="entry name" value="Restriction endonuclease-like"/>
    <property type="match status" value="1"/>
</dbReference>
<evidence type="ECO:0000259" key="1">
    <source>
        <dbReference type="Pfam" id="PF05685"/>
    </source>
</evidence>
<protein>
    <recommendedName>
        <fullName evidence="1">Putative restriction endonuclease domain-containing protein</fullName>
    </recommendedName>
</protein>